<dbReference type="AlphaFoldDB" id="H0ZAH9"/>
<dbReference type="InterPro" id="IPR002048">
    <property type="entry name" value="EF_hand_dom"/>
</dbReference>
<reference evidence="5" key="2">
    <citation type="submission" date="2025-08" db="UniProtKB">
        <authorList>
            <consortium name="Ensembl"/>
        </authorList>
    </citation>
    <scope>IDENTIFICATION</scope>
</reference>
<reference evidence="5 6" key="1">
    <citation type="journal article" date="2010" name="Nature">
        <title>The genome of a songbird.</title>
        <authorList>
            <person name="Warren W.C."/>
            <person name="Clayton D.F."/>
            <person name="Ellegren H."/>
            <person name="Arnold A.P."/>
            <person name="Hillier L.W."/>
            <person name="Kunstner A."/>
            <person name="Searle S."/>
            <person name="White S."/>
            <person name="Vilella A.J."/>
            <person name="Fairley S."/>
            <person name="Heger A."/>
            <person name="Kong L."/>
            <person name="Ponting C.P."/>
            <person name="Jarvis E.D."/>
            <person name="Mello C.V."/>
            <person name="Minx P."/>
            <person name="Lovell P."/>
            <person name="Velho T.A."/>
            <person name="Ferris M."/>
            <person name="Balakrishnan C.N."/>
            <person name="Sinha S."/>
            <person name="Blatti C."/>
            <person name="London S.E."/>
            <person name="Li Y."/>
            <person name="Lin Y.C."/>
            <person name="George J."/>
            <person name="Sweedler J."/>
            <person name="Southey B."/>
            <person name="Gunaratne P."/>
            <person name="Watson M."/>
            <person name="Nam K."/>
            <person name="Backstrom N."/>
            <person name="Smeds L."/>
            <person name="Nabholz B."/>
            <person name="Itoh Y."/>
            <person name="Whitney O."/>
            <person name="Pfenning A.R."/>
            <person name="Howard J."/>
            <person name="Volker M."/>
            <person name="Skinner B.M."/>
            <person name="Griffin D.K."/>
            <person name="Ye L."/>
            <person name="McLaren W.M."/>
            <person name="Flicek P."/>
            <person name="Quesada V."/>
            <person name="Velasco G."/>
            <person name="Lopez-Otin C."/>
            <person name="Puente X.S."/>
            <person name="Olender T."/>
            <person name="Lancet D."/>
            <person name="Smit A.F."/>
            <person name="Hubley R."/>
            <person name="Konkel M.K."/>
            <person name="Walker J.A."/>
            <person name="Batzer M.A."/>
            <person name="Gu W."/>
            <person name="Pollock D.D."/>
            <person name="Chen L."/>
            <person name="Cheng Z."/>
            <person name="Eichler E.E."/>
            <person name="Stapley J."/>
            <person name="Slate J."/>
            <person name="Ekblom R."/>
            <person name="Birkhead T."/>
            <person name="Burke T."/>
            <person name="Burt D."/>
            <person name="Scharff C."/>
            <person name="Adam I."/>
            <person name="Richard H."/>
            <person name="Sultan M."/>
            <person name="Soldatov A."/>
            <person name="Lehrach H."/>
            <person name="Edwards S.V."/>
            <person name="Yang S.P."/>
            <person name="Li X."/>
            <person name="Graves T."/>
            <person name="Fulton L."/>
            <person name="Nelson J."/>
            <person name="Chinwalla A."/>
            <person name="Hou S."/>
            <person name="Mardis E.R."/>
            <person name="Wilson R.K."/>
        </authorList>
    </citation>
    <scope>NUCLEOTIDE SEQUENCE [LARGE SCALE GENOMIC DNA]</scope>
</reference>
<proteinExistence type="predicted"/>
<sequence>MLGFFATSVLNIVILHVILPININFDFFRASSLELKEECSRQVVDDSKVFKKIQGIFRETLSKRGVRVITGLGKYFRQIDKNRDGFVSQAALKEALKVFHLEMPEEDFESLWLILDDSKNDKVDYGEFTHAIFGEMNEYRKTFVRKAYMKLDFNKTGSVPLVDVRKCYCAKEHPLALAGKTAEEEIKSSFLEALGESCSNPNEMSYSEFEDYYEGLSFGIVCDDDFVNILKNSWGI</sequence>
<organism evidence="5 6">
    <name type="scientific">Taeniopygia guttata</name>
    <name type="common">Zebra finch</name>
    <name type="synonym">Poephila guttata</name>
    <dbReference type="NCBI Taxonomy" id="59729"/>
    <lineage>
        <taxon>Eukaryota</taxon>
        <taxon>Metazoa</taxon>
        <taxon>Chordata</taxon>
        <taxon>Craniata</taxon>
        <taxon>Vertebrata</taxon>
        <taxon>Euteleostomi</taxon>
        <taxon>Archelosauria</taxon>
        <taxon>Archosauria</taxon>
        <taxon>Dinosauria</taxon>
        <taxon>Saurischia</taxon>
        <taxon>Theropoda</taxon>
        <taxon>Coelurosauria</taxon>
        <taxon>Aves</taxon>
        <taxon>Neognathae</taxon>
        <taxon>Neoaves</taxon>
        <taxon>Telluraves</taxon>
        <taxon>Australaves</taxon>
        <taxon>Passeriformes</taxon>
        <taxon>Passeroidea</taxon>
        <taxon>Estrildidae</taxon>
        <taxon>Estrildinae</taxon>
        <taxon>Taeniopygia</taxon>
    </lineage>
</organism>
<dbReference type="Gene3D" id="1.10.238.10">
    <property type="entry name" value="EF-hand"/>
    <property type="match status" value="2"/>
</dbReference>
<dbReference type="SUPFAM" id="SSF47473">
    <property type="entry name" value="EF-hand"/>
    <property type="match status" value="1"/>
</dbReference>
<dbReference type="PROSITE" id="PS50222">
    <property type="entry name" value="EF_HAND_2"/>
    <property type="match status" value="1"/>
</dbReference>
<evidence type="ECO:0000313" key="6">
    <source>
        <dbReference type="Proteomes" id="UP000007754"/>
    </source>
</evidence>
<reference evidence="5" key="3">
    <citation type="submission" date="2025-09" db="UniProtKB">
        <authorList>
            <consortium name="Ensembl"/>
        </authorList>
    </citation>
    <scope>IDENTIFICATION</scope>
</reference>
<dbReference type="PROSITE" id="PS00018">
    <property type="entry name" value="EF_HAND_1"/>
    <property type="match status" value="1"/>
</dbReference>
<evidence type="ECO:0000256" key="2">
    <source>
        <dbReference type="ARBA" id="ARBA00022737"/>
    </source>
</evidence>
<evidence type="ECO:0000256" key="1">
    <source>
        <dbReference type="ARBA" id="ARBA00022723"/>
    </source>
</evidence>
<dbReference type="HOGENOM" id="CLU_036726_2_0_1"/>
<accession>H0ZAH9</accession>
<dbReference type="PANTHER" id="PTHR34524:SF3">
    <property type="entry name" value="CALCYPHOSIN-2"/>
    <property type="match status" value="1"/>
</dbReference>
<evidence type="ECO:0000256" key="3">
    <source>
        <dbReference type="ARBA" id="ARBA00022837"/>
    </source>
</evidence>
<dbReference type="STRING" id="59729.ENSTGUP00000030538"/>
<gene>
    <name evidence="5" type="primary">CAPS2</name>
</gene>
<dbReference type="InterPro" id="IPR051581">
    <property type="entry name" value="Ca-bind"/>
</dbReference>
<dbReference type="Pfam" id="PF13499">
    <property type="entry name" value="EF-hand_7"/>
    <property type="match status" value="1"/>
</dbReference>
<dbReference type="GeneTree" id="ENSGT00940000159670"/>
<dbReference type="Ensembl" id="ENSTGUT00000007661.2">
    <property type="protein sequence ID" value="ENSTGUP00000007583.2"/>
    <property type="gene ID" value="ENSTGUG00000007358.2"/>
</dbReference>
<dbReference type="OMA" id="YFRERDQ"/>
<name>H0ZAH9_TAEGU</name>
<protein>
    <submittedName>
        <fullName evidence="5">Calcyphosine 2</fullName>
    </submittedName>
</protein>
<dbReference type="Proteomes" id="UP000007754">
    <property type="component" value="Chromosome 1A"/>
</dbReference>
<keyword evidence="1" id="KW-0479">Metal-binding</keyword>
<dbReference type="PANTHER" id="PTHR34524">
    <property type="entry name" value="CALCYPHOSIN"/>
    <property type="match status" value="1"/>
</dbReference>
<keyword evidence="3" id="KW-0106">Calcium</keyword>
<dbReference type="InterPro" id="IPR011992">
    <property type="entry name" value="EF-hand-dom_pair"/>
</dbReference>
<keyword evidence="6" id="KW-1185">Reference proteome</keyword>
<evidence type="ECO:0000313" key="5">
    <source>
        <dbReference type="Ensembl" id="ENSTGUP00000007583.2"/>
    </source>
</evidence>
<dbReference type="InterPro" id="IPR018247">
    <property type="entry name" value="EF_Hand_1_Ca_BS"/>
</dbReference>
<evidence type="ECO:0000259" key="4">
    <source>
        <dbReference type="PROSITE" id="PS50222"/>
    </source>
</evidence>
<dbReference type="GO" id="GO:0005509">
    <property type="term" value="F:calcium ion binding"/>
    <property type="evidence" value="ECO:0007669"/>
    <property type="project" value="InterPro"/>
</dbReference>
<feature type="domain" description="EF-hand" evidence="4">
    <location>
        <begin position="67"/>
        <end position="102"/>
    </location>
</feature>
<keyword evidence="2" id="KW-0677">Repeat</keyword>